<keyword evidence="3 5" id="KW-1015">Disulfide bond</keyword>
<dbReference type="Gene3D" id="2.40.50.120">
    <property type="match status" value="1"/>
</dbReference>
<dbReference type="PANTHER" id="PTHR11844:SF33">
    <property type="entry name" value="TISSUE INHIBITOR OF METALLOPROTEINASE"/>
    <property type="match status" value="1"/>
</dbReference>
<evidence type="ECO:0000256" key="4">
    <source>
        <dbReference type="PIRSR" id="PIRSR601820-1"/>
    </source>
</evidence>
<dbReference type="GO" id="GO:0008191">
    <property type="term" value="F:metalloendopeptidase inhibitor activity"/>
    <property type="evidence" value="ECO:0007669"/>
    <property type="project" value="InterPro"/>
</dbReference>
<proteinExistence type="predicted"/>
<evidence type="ECO:0000256" key="3">
    <source>
        <dbReference type="ARBA" id="ARBA00023157"/>
    </source>
</evidence>
<keyword evidence="6" id="KW-0732">Signal</keyword>
<keyword evidence="4" id="KW-0479">Metal-binding</keyword>
<organism evidence="8 9">
    <name type="scientific">Steinernema glaseri</name>
    <dbReference type="NCBI Taxonomy" id="37863"/>
    <lineage>
        <taxon>Eukaryota</taxon>
        <taxon>Metazoa</taxon>
        <taxon>Ecdysozoa</taxon>
        <taxon>Nematoda</taxon>
        <taxon>Chromadorea</taxon>
        <taxon>Rhabditida</taxon>
        <taxon>Tylenchina</taxon>
        <taxon>Panagrolaimomorpha</taxon>
        <taxon>Strongyloidoidea</taxon>
        <taxon>Steinernematidae</taxon>
        <taxon>Steinernema</taxon>
    </lineage>
</organism>
<protein>
    <submittedName>
        <fullName evidence="9">NTR domain-containing protein</fullName>
    </submittedName>
</protein>
<dbReference type="GO" id="GO:0005615">
    <property type="term" value="C:extracellular space"/>
    <property type="evidence" value="ECO:0007669"/>
    <property type="project" value="TreeGrafter"/>
</dbReference>
<feature type="domain" description="NTR" evidence="7">
    <location>
        <begin position="18"/>
        <end position="152"/>
    </location>
</feature>
<evidence type="ECO:0000256" key="1">
    <source>
        <dbReference type="ARBA" id="ARBA00004613"/>
    </source>
</evidence>
<evidence type="ECO:0000313" key="8">
    <source>
        <dbReference type="Proteomes" id="UP000095287"/>
    </source>
</evidence>
<dbReference type="WBParaSite" id="L893_g28236.t1">
    <property type="protein sequence ID" value="L893_g28236.t1"/>
    <property type="gene ID" value="L893_g28236"/>
</dbReference>
<dbReference type="GO" id="GO:0031012">
    <property type="term" value="C:extracellular matrix"/>
    <property type="evidence" value="ECO:0007669"/>
    <property type="project" value="TreeGrafter"/>
</dbReference>
<evidence type="ECO:0000259" key="7">
    <source>
        <dbReference type="PROSITE" id="PS50189"/>
    </source>
</evidence>
<reference evidence="9" key="1">
    <citation type="submission" date="2016-11" db="UniProtKB">
        <authorList>
            <consortium name="WormBaseParasite"/>
        </authorList>
    </citation>
    <scope>IDENTIFICATION</scope>
</reference>
<comment type="subcellular location">
    <subcellularLocation>
        <location evidence="1">Secreted</location>
    </subcellularLocation>
</comment>
<feature type="disulfide bond" evidence="5">
    <location>
        <begin position="20"/>
        <end position="96"/>
    </location>
</feature>
<evidence type="ECO:0000313" key="9">
    <source>
        <dbReference type="WBParaSite" id="L893_g28236.t1"/>
    </source>
</evidence>
<name>A0A1I7ZN77_9BILA</name>
<dbReference type="InterPro" id="IPR001134">
    <property type="entry name" value="Netrin_domain"/>
</dbReference>
<feature type="signal peptide" evidence="6">
    <location>
        <begin position="1"/>
        <end position="20"/>
    </location>
</feature>
<evidence type="ECO:0000256" key="5">
    <source>
        <dbReference type="PIRSR" id="PIRSR601820-3"/>
    </source>
</evidence>
<dbReference type="GO" id="GO:0002020">
    <property type="term" value="F:protease binding"/>
    <property type="evidence" value="ECO:0007669"/>
    <property type="project" value="TreeGrafter"/>
</dbReference>
<feature type="binding site" evidence="4">
    <location>
        <position position="20"/>
    </location>
    <ligand>
        <name>Zn(2+)</name>
        <dbReference type="ChEBI" id="CHEBI:29105"/>
        <note>ligand shared with metalloproteinase partner</note>
    </ligand>
</feature>
<keyword evidence="2" id="KW-0964">Secreted</keyword>
<dbReference type="Pfam" id="PF00965">
    <property type="entry name" value="TIMP"/>
    <property type="match status" value="1"/>
</dbReference>
<dbReference type="GO" id="GO:0046872">
    <property type="term" value="F:metal ion binding"/>
    <property type="evidence" value="ECO:0007669"/>
    <property type="project" value="UniProtKB-KW"/>
</dbReference>
<sequence>MNRTVLLLCALFVVSFGCNCGIVPPNPQNNFCRSDFVAVLTIVSRKNATSGFPLITYTGSSLSAATIFKSPNNFPADASNIKIVTEKDFGFNAGACGVNWLQVGKTYLINGAVKSQLLSLHSCAQIDSYDEWANVPSDIKDPLQDGTYKNNCPQ</sequence>
<dbReference type="SUPFAM" id="SSF50242">
    <property type="entry name" value="TIMP-like"/>
    <property type="match status" value="1"/>
</dbReference>
<dbReference type="InterPro" id="IPR008993">
    <property type="entry name" value="TIMP-like_OB-fold"/>
</dbReference>
<dbReference type="InterPro" id="IPR001820">
    <property type="entry name" value="TIMP"/>
</dbReference>
<dbReference type="PROSITE" id="PS50189">
    <property type="entry name" value="NTR"/>
    <property type="match status" value="1"/>
</dbReference>
<accession>A0A1I7ZN77</accession>
<feature type="chain" id="PRO_5009313685" evidence="6">
    <location>
        <begin position="21"/>
        <end position="154"/>
    </location>
</feature>
<keyword evidence="8" id="KW-1185">Reference proteome</keyword>
<dbReference type="PROSITE" id="PS51257">
    <property type="entry name" value="PROKAR_LIPOPROTEIN"/>
    <property type="match status" value="1"/>
</dbReference>
<dbReference type="Proteomes" id="UP000095287">
    <property type="component" value="Unplaced"/>
</dbReference>
<dbReference type="GO" id="GO:0051045">
    <property type="term" value="P:negative regulation of membrane protein ectodomain proteolysis"/>
    <property type="evidence" value="ECO:0007669"/>
    <property type="project" value="TreeGrafter"/>
</dbReference>
<dbReference type="PANTHER" id="PTHR11844">
    <property type="entry name" value="METALLOPROTEASE INHIBITOR"/>
    <property type="match status" value="1"/>
</dbReference>
<dbReference type="AlphaFoldDB" id="A0A1I7ZN77"/>
<keyword evidence="4" id="KW-0862">Zinc</keyword>
<evidence type="ECO:0000256" key="6">
    <source>
        <dbReference type="SAM" id="SignalP"/>
    </source>
</evidence>
<evidence type="ECO:0000256" key="2">
    <source>
        <dbReference type="ARBA" id="ARBA00022525"/>
    </source>
</evidence>